<protein>
    <recommendedName>
        <fullName evidence="3">Lysine N-acyltransferase MbtK</fullName>
    </recommendedName>
    <alternativeName>
        <fullName evidence="5">Mycobactin synthase protein K</fullName>
    </alternativeName>
</protein>
<comment type="pathway">
    <text evidence="2">Siderophore biosynthesis; mycobactin biosynthesis.</text>
</comment>
<reference evidence="7 8" key="1">
    <citation type="submission" date="2020-08" db="EMBL/GenBank/DDBJ databases">
        <title>Genomic Encyclopedia of Type Strains, Phase III (KMG-III): the genomes of soil and plant-associated and newly described type strains.</title>
        <authorList>
            <person name="Whitman W."/>
        </authorList>
    </citation>
    <scope>NUCLEOTIDE SEQUENCE [LARGE SCALE GENOMIC DNA]</scope>
    <source>
        <strain evidence="7 8">CECT 3287</strain>
    </source>
</reference>
<dbReference type="InterPro" id="IPR000182">
    <property type="entry name" value="GNAT_dom"/>
</dbReference>
<dbReference type="GO" id="GO:0016410">
    <property type="term" value="F:N-acyltransferase activity"/>
    <property type="evidence" value="ECO:0007669"/>
    <property type="project" value="TreeGrafter"/>
</dbReference>
<dbReference type="Proteomes" id="UP000590749">
    <property type="component" value="Unassembled WGS sequence"/>
</dbReference>
<keyword evidence="4" id="KW-0046">Antibiotic resistance</keyword>
<evidence type="ECO:0000313" key="8">
    <source>
        <dbReference type="Proteomes" id="UP000590749"/>
    </source>
</evidence>
<organism evidence="7 8">
    <name type="scientific">Actinoplanes campanulatus</name>
    <dbReference type="NCBI Taxonomy" id="113559"/>
    <lineage>
        <taxon>Bacteria</taxon>
        <taxon>Bacillati</taxon>
        <taxon>Actinomycetota</taxon>
        <taxon>Actinomycetes</taxon>
        <taxon>Micromonosporales</taxon>
        <taxon>Micromonosporaceae</taxon>
        <taxon>Actinoplanes</taxon>
    </lineage>
</organism>
<evidence type="ECO:0000256" key="4">
    <source>
        <dbReference type="ARBA" id="ARBA00023251"/>
    </source>
</evidence>
<dbReference type="GO" id="GO:0019290">
    <property type="term" value="P:siderophore biosynthetic process"/>
    <property type="evidence" value="ECO:0007669"/>
    <property type="project" value="InterPro"/>
</dbReference>
<dbReference type="Pfam" id="PF13523">
    <property type="entry name" value="Acetyltransf_8"/>
    <property type="match status" value="1"/>
</dbReference>
<dbReference type="AlphaFoldDB" id="A0A7W5AFN9"/>
<dbReference type="PANTHER" id="PTHR31438">
    <property type="entry name" value="LYSINE N-ACYLTRANSFERASE C17G9.06C-RELATED"/>
    <property type="match status" value="1"/>
</dbReference>
<dbReference type="EMBL" id="JACHXF010000006">
    <property type="protein sequence ID" value="MBB3095461.1"/>
    <property type="molecule type" value="Genomic_DNA"/>
</dbReference>
<gene>
    <name evidence="7" type="ORF">FHR83_003131</name>
</gene>
<evidence type="ECO:0000313" key="7">
    <source>
        <dbReference type="EMBL" id="MBB3095461.1"/>
    </source>
</evidence>
<comment type="function">
    <text evidence="1">Acyltransferase required for the direct transfer of medium- to long-chain fatty acyl moieties from a carrier protein (MbtL) on to the epsilon-amino group of lysine residue in the mycobactin core.</text>
</comment>
<evidence type="ECO:0000256" key="5">
    <source>
        <dbReference type="ARBA" id="ARBA00031122"/>
    </source>
</evidence>
<dbReference type="UniPathway" id="UPA00011"/>
<dbReference type="GO" id="GO:0046677">
    <property type="term" value="P:response to antibiotic"/>
    <property type="evidence" value="ECO:0007669"/>
    <property type="project" value="UniProtKB-KW"/>
</dbReference>
<dbReference type="SUPFAM" id="SSF55729">
    <property type="entry name" value="Acyl-CoA N-acyltransferases (Nat)"/>
    <property type="match status" value="1"/>
</dbReference>
<evidence type="ECO:0000256" key="2">
    <source>
        <dbReference type="ARBA" id="ARBA00005102"/>
    </source>
</evidence>
<evidence type="ECO:0000259" key="6">
    <source>
        <dbReference type="PROSITE" id="PS51186"/>
    </source>
</evidence>
<accession>A0A7W5AFN9</accession>
<evidence type="ECO:0000256" key="1">
    <source>
        <dbReference type="ARBA" id="ARBA00003818"/>
    </source>
</evidence>
<proteinExistence type="predicted"/>
<name>A0A7W5AFN9_9ACTN</name>
<evidence type="ECO:0000256" key="3">
    <source>
        <dbReference type="ARBA" id="ARBA00020586"/>
    </source>
</evidence>
<keyword evidence="7" id="KW-0808">Transferase</keyword>
<dbReference type="InterPro" id="IPR016181">
    <property type="entry name" value="Acyl_CoA_acyltransferase"/>
</dbReference>
<dbReference type="RefSeq" id="WP_183220235.1">
    <property type="nucleotide sequence ID" value="NZ_BMPW01000004.1"/>
</dbReference>
<sequence length="206" mass="22400">MSAETWSAESFRELTDGLDPAVVAAGPPPVPKLDGPWRVRVADPDAGDGKVVADWMALPHVDLFWEQNWPVERWDAVLRRQLAGACTLPLIAARDGADLAYLEVYRTPRDVVGRYYPAEPYDLGVHIAVGPLEATDRGLGRELMAALVDGLFAADPRCPRVVADPDARHAMACRMFAAAGFEPLVEVDLGHKCAALMSHPRPALRA</sequence>
<dbReference type="SMART" id="SM01006">
    <property type="entry name" value="AlcB"/>
    <property type="match status" value="1"/>
</dbReference>
<dbReference type="PROSITE" id="PS51186">
    <property type="entry name" value="GNAT"/>
    <property type="match status" value="1"/>
</dbReference>
<dbReference type="InterPro" id="IPR019432">
    <property type="entry name" value="Acyltransferase_MbtK/IucB-like"/>
</dbReference>
<dbReference type="PANTHER" id="PTHR31438:SF1">
    <property type="entry name" value="LYSINE N-ACYLTRANSFERASE C17G9.06C-RELATED"/>
    <property type="match status" value="1"/>
</dbReference>
<comment type="caution">
    <text evidence="7">The sequence shown here is derived from an EMBL/GenBank/DDBJ whole genome shotgun (WGS) entry which is preliminary data.</text>
</comment>
<dbReference type="Gene3D" id="3.40.630.30">
    <property type="match status" value="1"/>
</dbReference>
<feature type="domain" description="N-acetyltransferase" evidence="6">
    <location>
        <begin position="39"/>
        <end position="202"/>
    </location>
</feature>
<keyword evidence="8" id="KW-1185">Reference proteome</keyword>